<accession>A0A7N0V6L0</accession>
<feature type="compositionally biased region" description="Low complexity" evidence="1">
    <location>
        <begin position="70"/>
        <end position="83"/>
    </location>
</feature>
<feature type="compositionally biased region" description="Low complexity" evidence="1">
    <location>
        <begin position="42"/>
        <end position="58"/>
    </location>
</feature>
<sequence length="136" mass="14288">MPFMSSLRADQALGGKGRVLIFGASGFTGEYVLRALNILPSSSSSLSKPKPSLAALSPGSPTTLTHVSQSPSSPLTSTTSPLSDRAQLRRSPSAFMVSQCCKLTSGLGFDYVDICGESEFMERMEVGCGEEAVAFD</sequence>
<keyword evidence="3" id="KW-1185">Reference proteome</keyword>
<dbReference type="AlphaFoldDB" id="A0A7N0V6L0"/>
<proteinExistence type="predicted"/>
<dbReference type="Proteomes" id="UP000594263">
    <property type="component" value="Unplaced"/>
</dbReference>
<protein>
    <submittedName>
        <fullName evidence="2">Uncharacterized protein</fullName>
    </submittedName>
</protein>
<dbReference type="EnsemblPlants" id="Kaladp0101s0309.1.v1.1">
    <property type="protein sequence ID" value="Kaladp0101s0309.1.v1.1"/>
    <property type="gene ID" value="Kaladp0101s0309.v1.1"/>
</dbReference>
<feature type="compositionally biased region" description="Polar residues" evidence="1">
    <location>
        <begin position="59"/>
        <end position="69"/>
    </location>
</feature>
<evidence type="ECO:0000313" key="2">
    <source>
        <dbReference type="EnsemblPlants" id="Kaladp0101s0309.1.v1.1"/>
    </source>
</evidence>
<dbReference type="Gramene" id="Kaladp0101s0309.1.v1.1">
    <property type="protein sequence ID" value="Kaladp0101s0309.1.v1.1"/>
    <property type="gene ID" value="Kaladp0101s0309.v1.1"/>
</dbReference>
<reference evidence="2" key="1">
    <citation type="submission" date="2021-01" db="UniProtKB">
        <authorList>
            <consortium name="EnsemblPlants"/>
        </authorList>
    </citation>
    <scope>IDENTIFICATION</scope>
</reference>
<evidence type="ECO:0000313" key="3">
    <source>
        <dbReference type="Proteomes" id="UP000594263"/>
    </source>
</evidence>
<feature type="region of interest" description="Disordered" evidence="1">
    <location>
        <begin position="42"/>
        <end position="86"/>
    </location>
</feature>
<name>A0A7N0V6L0_KALFE</name>
<organism evidence="2 3">
    <name type="scientific">Kalanchoe fedtschenkoi</name>
    <name type="common">Lavender scallops</name>
    <name type="synonym">South American air plant</name>
    <dbReference type="NCBI Taxonomy" id="63787"/>
    <lineage>
        <taxon>Eukaryota</taxon>
        <taxon>Viridiplantae</taxon>
        <taxon>Streptophyta</taxon>
        <taxon>Embryophyta</taxon>
        <taxon>Tracheophyta</taxon>
        <taxon>Spermatophyta</taxon>
        <taxon>Magnoliopsida</taxon>
        <taxon>eudicotyledons</taxon>
        <taxon>Gunneridae</taxon>
        <taxon>Pentapetalae</taxon>
        <taxon>Saxifragales</taxon>
        <taxon>Crassulaceae</taxon>
        <taxon>Kalanchoe</taxon>
    </lineage>
</organism>
<evidence type="ECO:0000256" key="1">
    <source>
        <dbReference type="SAM" id="MobiDB-lite"/>
    </source>
</evidence>